<feature type="transmembrane region" description="Helical" evidence="14">
    <location>
        <begin position="1011"/>
        <end position="1029"/>
    </location>
</feature>
<dbReference type="FunFam" id="1.10.510.10:FF:000084">
    <property type="entry name" value="Wall-associated receptor kinase 2"/>
    <property type="match status" value="2"/>
</dbReference>
<dbReference type="SMART" id="SM00181">
    <property type="entry name" value="EGF"/>
    <property type="match status" value="2"/>
</dbReference>
<reference evidence="17" key="1">
    <citation type="submission" date="2015-04" db="UniProtKB">
        <authorList>
            <consortium name="EnsemblPlants"/>
        </authorList>
    </citation>
    <scope>IDENTIFICATION</scope>
</reference>
<dbReference type="SUPFAM" id="SSF56112">
    <property type="entry name" value="Protein kinase-like (PK-like)"/>
    <property type="match status" value="2"/>
</dbReference>
<dbReference type="Gramene" id="OGLUM04G23870.1">
    <property type="protein sequence ID" value="OGLUM04G23870.1"/>
    <property type="gene ID" value="OGLUM04G23870"/>
</dbReference>
<dbReference type="PROSITE" id="PS00108">
    <property type="entry name" value="PROTEIN_KINASE_ST"/>
    <property type="match status" value="2"/>
</dbReference>
<evidence type="ECO:0000259" key="16">
    <source>
        <dbReference type="PROSITE" id="PS50011"/>
    </source>
</evidence>
<evidence type="ECO:0000256" key="12">
    <source>
        <dbReference type="ARBA" id="ARBA00023180"/>
    </source>
</evidence>
<evidence type="ECO:0000256" key="7">
    <source>
        <dbReference type="ARBA" id="ARBA00022777"/>
    </source>
</evidence>
<dbReference type="PANTHER" id="PTHR27005:SF518">
    <property type="entry name" value="OS04G0599000 PROTEIN"/>
    <property type="match status" value="1"/>
</dbReference>
<dbReference type="HOGENOM" id="CLU_000288_43_8_1"/>
<reference evidence="17" key="2">
    <citation type="submission" date="2018-05" db="EMBL/GenBank/DDBJ databases">
        <title>OgluRS3 (Oryza glumaepatula Reference Sequence Version 3).</title>
        <authorList>
            <person name="Zhang J."/>
            <person name="Kudrna D."/>
            <person name="Lee S."/>
            <person name="Talag J."/>
            <person name="Welchert J."/>
            <person name="Wing R.A."/>
        </authorList>
    </citation>
    <scope>NUCLEOTIDE SEQUENCE [LARGE SCALE GENOMIC DNA]</scope>
</reference>
<dbReference type="GO" id="GO:0030247">
    <property type="term" value="F:polysaccharide binding"/>
    <property type="evidence" value="ECO:0007669"/>
    <property type="project" value="InterPro"/>
</dbReference>
<evidence type="ECO:0000256" key="11">
    <source>
        <dbReference type="ARBA" id="ARBA00023157"/>
    </source>
</evidence>
<comment type="subcellular location">
    <subcellularLocation>
        <location evidence="1">Membrane</location>
        <topology evidence="1">Single-pass type I membrane protein</topology>
    </subcellularLocation>
</comment>
<proteinExistence type="predicted"/>
<feature type="chain" id="PRO_5002352882" description="Protein kinase domain-containing protein" evidence="15">
    <location>
        <begin position="22"/>
        <end position="1422"/>
    </location>
</feature>
<evidence type="ECO:0000256" key="10">
    <source>
        <dbReference type="ARBA" id="ARBA00023136"/>
    </source>
</evidence>
<evidence type="ECO:0000256" key="8">
    <source>
        <dbReference type="ARBA" id="ARBA00022840"/>
    </source>
</evidence>
<dbReference type="InterPro" id="IPR011009">
    <property type="entry name" value="Kinase-like_dom_sf"/>
</dbReference>
<dbReference type="EnsemblPlants" id="OGLUM04G23870.1">
    <property type="protein sequence ID" value="OGLUM04G23870.1"/>
    <property type="gene ID" value="OGLUM04G23870"/>
</dbReference>
<dbReference type="Pfam" id="PF00069">
    <property type="entry name" value="Pkinase"/>
    <property type="match status" value="1"/>
</dbReference>
<dbReference type="eggNOG" id="ENOG502QQPF">
    <property type="taxonomic scope" value="Eukaryota"/>
</dbReference>
<evidence type="ECO:0000256" key="14">
    <source>
        <dbReference type="SAM" id="Phobius"/>
    </source>
</evidence>
<dbReference type="InterPro" id="IPR025287">
    <property type="entry name" value="WAK_GUB"/>
</dbReference>
<protein>
    <recommendedName>
        <fullName evidence="16">Protein kinase domain-containing protein</fullName>
    </recommendedName>
</protein>
<dbReference type="PROSITE" id="PS50011">
    <property type="entry name" value="PROTEIN_KINASE_DOM"/>
    <property type="match status" value="2"/>
</dbReference>
<sequence length="1422" mass="158041">MAKMMLYLLLLPLLLLTCIFASYVHSMESSTSKCSNIPIPYPFGILGGNPAPAQGFEITCASSGPMVRINNIMFGILNISLLDGFVSILASATSQQCKRNSSFSLEGTNFTFSDTRNKFTALGCDMVAMLLNGSSGYSGGCASFCSTKSNIIDGMCSGVACCQAPVPKGLKKLELEFTNITGQLSRPKEVNNTPTCGEAFIVEQNSYVFSSVDLSNTNRNNPQYRPVVLEWSIDGGYCEEANRFMSYACKENSYCYNSSNGIGYRCNCSLGFQGNPYLQGPDGCQVTGLALLLLLLVLIFWTHWLVKKRKLAKIRQRYFMQNGGMLLKQKMFSQGAPLRIFTSSELEKATNSFSDDNIIGRGGFGIVYKGILSNQMVVAIKKAQRVDQNQMEQFINELVILSQVNHKNVVQLLGCCLETELPLLVYEFITNGALFSHLQNTSVLISWEDRLRIAVETASALAYLHLATKEPIIHRDVKSSNILLDENFTAKVSDFGASRPIPHNQTHVTTLVQGTLGYMDPEYFQTSQLTEKSDVYSFGVVLIELLTRQKPISNGRTDDVRNLACHFSMLFYQNQLLEIVDSQVAEEAGTKHIKTVAQLALRCLRSRGEERPRMIEVAIELEALRRLMKQHLVLQTEEDPLLCESGCGKLSTDASDYNIIIYKLLKKKKAKNIIIFSYGDLLRSNKKYLKVVLGISIGLGDSVGLDRIAVAGARGSSRVQRLAGVTVVRGRRGRLPRCPNSSVDIPHPFYIDTSSDLNVTKGFAISCGQSGPMILLDAGGGNYSVLNISLLEGYVRVSGQALYSYQCHNSSQGFLDLTPTSYMFSPTQNKFTAVGCDAMAMIRDVRNRSLNDTVSQYLGGCVSFCATEGSIVTGECSGVGCCQSSVPKGLNNLVLEFTSIRDQLMPTSSVVGEDEGSRWCSKAFIAEQDTYVFSRDHLDRDLGKLHMVLDWYIKSGNCKEATRSRQTYMCKENSDCYDVEDGGTGGYRCNCSEGFAGNPYMQGLGGCQGGSLGLMGVLLVLGFWTYWIVKKRRLAKQKQRNFLQNGGLLLQQQIFTHQAPARIFTTSELEDATNNFSDDRIVGRGGYGTVYKGILSDQTIVAIKKSKLVDQSQMEQFINELIVLSQINHRNVVKILGCCLETEVPLLVYEFISNGALFHHLHNTNLVPISWEHRLRIAAETASALANLHLARKVPIIHRDVKSANILIDENYTAKVSDFGASRLVPSNQTHVTTLVQGTLGYLDPEYFYTSQLTDKSDVYSFGVVLVELLTRQKPISYHRQEEGINLASHFTSLAQQNRLQEIVDCVVVKEAGMRHVYVVSHLILKCLKLKGEERPRMVEVAIELEALRRLMKQHLSLKSEKALRELMEQQSAEDCQEMQLLQEESGQEKMSKIEPLKLYHRDIASDKCMESSPLLSMDLPW</sequence>
<feature type="transmembrane region" description="Helical" evidence="14">
    <location>
        <begin position="286"/>
        <end position="306"/>
    </location>
</feature>
<keyword evidence="11" id="KW-1015">Disulfide bond</keyword>
<evidence type="ECO:0000313" key="17">
    <source>
        <dbReference type="EnsemblPlants" id="OGLUM04G23870.1"/>
    </source>
</evidence>
<dbReference type="SMART" id="SM00220">
    <property type="entry name" value="S_TKc"/>
    <property type="match status" value="2"/>
</dbReference>
<keyword evidence="12" id="KW-0325">Glycoprotein</keyword>
<dbReference type="GO" id="GO:0007166">
    <property type="term" value="P:cell surface receptor signaling pathway"/>
    <property type="evidence" value="ECO:0007669"/>
    <property type="project" value="InterPro"/>
</dbReference>
<keyword evidence="4 14" id="KW-0812">Transmembrane</keyword>
<keyword evidence="2" id="KW-0723">Serine/threonine-protein kinase</keyword>
<keyword evidence="10 14" id="KW-0472">Membrane</keyword>
<dbReference type="GO" id="GO:0005886">
    <property type="term" value="C:plasma membrane"/>
    <property type="evidence" value="ECO:0007669"/>
    <property type="project" value="TreeGrafter"/>
</dbReference>
<keyword evidence="6 13" id="KW-0547">Nucleotide-binding</keyword>
<dbReference type="Pfam" id="PF07714">
    <property type="entry name" value="PK_Tyr_Ser-Thr"/>
    <property type="match status" value="1"/>
</dbReference>
<dbReference type="InterPro" id="IPR000742">
    <property type="entry name" value="EGF"/>
</dbReference>
<feature type="domain" description="Protein kinase" evidence="16">
    <location>
        <begin position="353"/>
        <end position="634"/>
    </location>
</feature>
<dbReference type="FunFam" id="3.30.200.20:FF:000043">
    <property type="entry name" value="Wall-associated receptor kinase 2"/>
    <property type="match status" value="2"/>
</dbReference>
<evidence type="ECO:0000256" key="5">
    <source>
        <dbReference type="ARBA" id="ARBA00022729"/>
    </source>
</evidence>
<keyword evidence="18" id="KW-1185">Reference proteome</keyword>
<accession>A0A0D9ZQ48</accession>
<dbReference type="InterPro" id="IPR008271">
    <property type="entry name" value="Ser/Thr_kinase_AS"/>
</dbReference>
<feature type="domain" description="Protein kinase" evidence="16">
    <location>
        <begin position="1076"/>
        <end position="1358"/>
    </location>
</feature>
<keyword evidence="8 13" id="KW-0067">ATP-binding</keyword>
<dbReference type="PROSITE" id="PS00107">
    <property type="entry name" value="PROTEIN_KINASE_ATP"/>
    <property type="match status" value="2"/>
</dbReference>
<dbReference type="Pfam" id="PF13947">
    <property type="entry name" value="GUB_WAK_bind"/>
    <property type="match status" value="1"/>
</dbReference>
<dbReference type="GO" id="GO:0005524">
    <property type="term" value="F:ATP binding"/>
    <property type="evidence" value="ECO:0007669"/>
    <property type="project" value="UniProtKB-UniRule"/>
</dbReference>
<keyword evidence="3" id="KW-0808">Transferase</keyword>
<feature type="signal peptide" evidence="15">
    <location>
        <begin position="1"/>
        <end position="21"/>
    </location>
</feature>
<evidence type="ECO:0000256" key="9">
    <source>
        <dbReference type="ARBA" id="ARBA00022989"/>
    </source>
</evidence>
<feature type="binding site" evidence="13">
    <location>
        <position position="382"/>
    </location>
    <ligand>
        <name>ATP</name>
        <dbReference type="ChEBI" id="CHEBI:30616"/>
    </ligand>
</feature>
<keyword evidence="7" id="KW-0418">Kinase</keyword>
<dbReference type="Proteomes" id="UP000026961">
    <property type="component" value="Chromosome 4"/>
</dbReference>
<evidence type="ECO:0000256" key="1">
    <source>
        <dbReference type="ARBA" id="ARBA00004479"/>
    </source>
</evidence>
<dbReference type="CDD" id="cd14066">
    <property type="entry name" value="STKc_IRAK"/>
    <property type="match status" value="2"/>
</dbReference>
<evidence type="ECO:0000256" key="4">
    <source>
        <dbReference type="ARBA" id="ARBA00022692"/>
    </source>
</evidence>
<organism evidence="17">
    <name type="scientific">Oryza glumipatula</name>
    <dbReference type="NCBI Taxonomy" id="40148"/>
    <lineage>
        <taxon>Eukaryota</taxon>
        <taxon>Viridiplantae</taxon>
        <taxon>Streptophyta</taxon>
        <taxon>Embryophyta</taxon>
        <taxon>Tracheophyta</taxon>
        <taxon>Spermatophyta</taxon>
        <taxon>Magnoliopsida</taxon>
        <taxon>Liliopsida</taxon>
        <taxon>Poales</taxon>
        <taxon>Poaceae</taxon>
        <taxon>BOP clade</taxon>
        <taxon>Oryzoideae</taxon>
        <taxon>Oryzeae</taxon>
        <taxon>Oryzinae</taxon>
        <taxon>Oryza</taxon>
    </lineage>
</organism>
<dbReference type="InterPro" id="IPR045274">
    <property type="entry name" value="WAK-like"/>
</dbReference>
<dbReference type="InterPro" id="IPR017441">
    <property type="entry name" value="Protein_kinase_ATP_BS"/>
</dbReference>
<evidence type="ECO:0000256" key="13">
    <source>
        <dbReference type="PROSITE-ProRule" id="PRU10141"/>
    </source>
</evidence>
<evidence type="ECO:0000313" key="18">
    <source>
        <dbReference type="Proteomes" id="UP000026961"/>
    </source>
</evidence>
<keyword evidence="5 15" id="KW-0732">Signal</keyword>
<dbReference type="PANTHER" id="PTHR27005">
    <property type="entry name" value="WALL-ASSOCIATED RECEPTOR KINASE-LIKE 21"/>
    <property type="match status" value="1"/>
</dbReference>
<dbReference type="STRING" id="40148.A0A0D9ZQ48"/>
<evidence type="ECO:0000256" key="3">
    <source>
        <dbReference type="ARBA" id="ARBA00022679"/>
    </source>
</evidence>
<dbReference type="InterPro" id="IPR001245">
    <property type="entry name" value="Ser-Thr/Tyr_kinase_cat_dom"/>
</dbReference>
<keyword evidence="9 14" id="KW-1133">Transmembrane helix</keyword>
<dbReference type="Gene3D" id="3.30.200.20">
    <property type="entry name" value="Phosphorylase Kinase, domain 1"/>
    <property type="match status" value="2"/>
</dbReference>
<evidence type="ECO:0000256" key="2">
    <source>
        <dbReference type="ARBA" id="ARBA00022527"/>
    </source>
</evidence>
<evidence type="ECO:0000256" key="6">
    <source>
        <dbReference type="ARBA" id="ARBA00022741"/>
    </source>
</evidence>
<dbReference type="InterPro" id="IPR000719">
    <property type="entry name" value="Prot_kinase_dom"/>
</dbReference>
<feature type="binding site" evidence="13">
    <location>
        <position position="1105"/>
    </location>
    <ligand>
        <name>ATP</name>
        <dbReference type="ChEBI" id="CHEBI:30616"/>
    </ligand>
</feature>
<evidence type="ECO:0000256" key="15">
    <source>
        <dbReference type="SAM" id="SignalP"/>
    </source>
</evidence>
<dbReference type="GO" id="GO:0004674">
    <property type="term" value="F:protein serine/threonine kinase activity"/>
    <property type="evidence" value="ECO:0007669"/>
    <property type="project" value="UniProtKB-KW"/>
</dbReference>
<dbReference type="Gene3D" id="1.10.510.10">
    <property type="entry name" value="Transferase(Phosphotransferase) domain 1"/>
    <property type="match status" value="2"/>
</dbReference>
<name>A0A0D9ZQ48_9ORYZ</name>